<reference evidence="3" key="1">
    <citation type="journal article" date="2020" name="Stud. Mycol.">
        <title>101 Dothideomycetes genomes: a test case for predicting lifestyles and emergence of pathogens.</title>
        <authorList>
            <person name="Haridas S."/>
            <person name="Albert R."/>
            <person name="Binder M."/>
            <person name="Bloem J."/>
            <person name="Labutti K."/>
            <person name="Salamov A."/>
            <person name="Andreopoulos B."/>
            <person name="Baker S."/>
            <person name="Barry K."/>
            <person name="Bills G."/>
            <person name="Bluhm B."/>
            <person name="Cannon C."/>
            <person name="Castanera R."/>
            <person name="Culley D."/>
            <person name="Daum C."/>
            <person name="Ezra D."/>
            <person name="Gonzalez J."/>
            <person name="Henrissat B."/>
            <person name="Kuo A."/>
            <person name="Liang C."/>
            <person name="Lipzen A."/>
            <person name="Lutzoni F."/>
            <person name="Magnuson J."/>
            <person name="Mondo S."/>
            <person name="Nolan M."/>
            <person name="Ohm R."/>
            <person name="Pangilinan J."/>
            <person name="Park H.-J."/>
            <person name="Ramirez L."/>
            <person name="Alfaro M."/>
            <person name="Sun H."/>
            <person name="Tritt A."/>
            <person name="Yoshinaga Y."/>
            <person name="Zwiers L.-H."/>
            <person name="Turgeon B."/>
            <person name="Goodwin S."/>
            <person name="Spatafora J."/>
            <person name="Crous P."/>
            <person name="Grigoriev I."/>
        </authorList>
    </citation>
    <scope>NUCLEOTIDE SEQUENCE</scope>
    <source>
        <strain evidence="3">CBS 121739</strain>
    </source>
</reference>
<accession>A0A6A6VU77</accession>
<dbReference type="GO" id="GO:0005968">
    <property type="term" value="C:Rab-protein geranylgeranyltransferase complex"/>
    <property type="evidence" value="ECO:0007669"/>
    <property type="project" value="TreeGrafter"/>
</dbReference>
<organism evidence="3 4">
    <name type="scientific">Pseudovirgaria hyperparasitica</name>
    <dbReference type="NCBI Taxonomy" id="470096"/>
    <lineage>
        <taxon>Eukaryota</taxon>
        <taxon>Fungi</taxon>
        <taxon>Dikarya</taxon>
        <taxon>Ascomycota</taxon>
        <taxon>Pezizomycotina</taxon>
        <taxon>Dothideomycetes</taxon>
        <taxon>Dothideomycetes incertae sedis</taxon>
        <taxon>Acrospermales</taxon>
        <taxon>Acrospermaceae</taxon>
        <taxon>Pseudovirgaria</taxon>
    </lineage>
</organism>
<evidence type="ECO:0000256" key="1">
    <source>
        <dbReference type="ARBA" id="ARBA00005593"/>
    </source>
</evidence>
<gene>
    <name evidence="3" type="ORF">EJ05DRAFT_504945</name>
</gene>
<dbReference type="InterPro" id="IPR017230">
    <property type="entry name" value="Mrs6"/>
</dbReference>
<dbReference type="InterPro" id="IPR018203">
    <property type="entry name" value="GDP_dissociation_inhibitor"/>
</dbReference>
<dbReference type="PANTHER" id="PTHR11787">
    <property type="entry name" value="RAB GDP-DISSOCIATION INHIBITOR"/>
    <property type="match status" value="1"/>
</dbReference>
<dbReference type="GO" id="GO:0005829">
    <property type="term" value="C:cytosol"/>
    <property type="evidence" value="ECO:0007669"/>
    <property type="project" value="TreeGrafter"/>
</dbReference>
<evidence type="ECO:0000256" key="2">
    <source>
        <dbReference type="PIRNR" id="PIRNR037514"/>
    </source>
</evidence>
<protein>
    <recommendedName>
        <fullName evidence="2">Rab proteins geranylgeranyltransferase</fullName>
    </recommendedName>
</protein>
<dbReference type="GO" id="GO:0005634">
    <property type="term" value="C:nucleus"/>
    <property type="evidence" value="ECO:0007669"/>
    <property type="project" value="TreeGrafter"/>
</dbReference>
<dbReference type="GO" id="GO:0016740">
    <property type="term" value="F:transferase activity"/>
    <property type="evidence" value="ECO:0007669"/>
    <property type="project" value="UniProtKB-KW"/>
</dbReference>
<proteinExistence type="inferred from homology"/>
<dbReference type="EMBL" id="ML996584">
    <property type="protein sequence ID" value="KAF2753294.1"/>
    <property type="molecule type" value="Genomic_DNA"/>
</dbReference>
<sequence>METLHNTTWDVIISGTGLPQSLLALSLSRSDKRVLHIDQNEFYGGPEAAFSLQEAETWVRQLNDVSPSHTRTVYSSVSLQQPPNHDTDGPKLSFSRAYSLTLSPQIIYSRSALISALVDSKVYKQLDFLAVGSWWVFSSPEDAESVRAGSLLKVPNGREDIFTDSSLRSKDKRALMKFLRFMTDYEELHDIWEPYRDQPFSALLIENFKMSPKLQEPICALTLTSMTPNRTSTEYALPRIARHLRSVGVFGPGFGAIIPKWGGLSEVAQVGCRAGAVGGATYVLAKGIEGRQYKEPDSPDGPSDITLNLRGGESVSTKWLVGARDEALGQPSNSMQRSRDSAPGLLRSISIVSSPLRSLFPPLGEGSPVPAAAVVVFPTGSLTIEGISSADMPPVNIFVHSSETGECPTGQSVLYASISPVECDCEVILKQAVDTLLLASREEPQPKVLWSLHYKVNLPLPEVAEVDNGVRVTGNIVELPHTSLDLVFEDAVVDQVQVAWRHVTGQRNSEFLDFEDREGTNEDANND</sequence>
<dbReference type="Pfam" id="PF00996">
    <property type="entry name" value="GDI"/>
    <property type="match status" value="1"/>
</dbReference>
<comment type="similarity">
    <text evidence="1 2">Belongs to the Rab GDI family.</text>
</comment>
<dbReference type="SUPFAM" id="SSF54373">
    <property type="entry name" value="FAD-linked reductases, C-terminal domain"/>
    <property type="match status" value="1"/>
</dbReference>
<dbReference type="PANTHER" id="PTHR11787:SF4">
    <property type="entry name" value="CHM, RAB ESCORT PROTEIN 1"/>
    <property type="match status" value="1"/>
</dbReference>
<dbReference type="PRINTS" id="PR00891">
    <property type="entry name" value="RABGDIREP"/>
</dbReference>
<dbReference type="Gene3D" id="3.30.519.10">
    <property type="entry name" value="Guanine Nucleotide Dissociation Inhibitor, domain 2"/>
    <property type="match status" value="1"/>
</dbReference>
<dbReference type="GeneID" id="54488694"/>
<evidence type="ECO:0000313" key="4">
    <source>
        <dbReference type="Proteomes" id="UP000799437"/>
    </source>
</evidence>
<dbReference type="GO" id="GO:0016192">
    <property type="term" value="P:vesicle-mediated transport"/>
    <property type="evidence" value="ECO:0007669"/>
    <property type="project" value="TreeGrafter"/>
</dbReference>
<dbReference type="FunFam" id="1.10.405.10:FF:000003">
    <property type="entry name" value="Rab proteins geranylgeranyltransferase component A"/>
    <property type="match status" value="1"/>
</dbReference>
<dbReference type="RefSeq" id="XP_033595745.1">
    <property type="nucleotide sequence ID" value="XM_033747640.1"/>
</dbReference>
<dbReference type="Proteomes" id="UP000799437">
    <property type="component" value="Unassembled WGS sequence"/>
</dbReference>
<dbReference type="AlphaFoldDB" id="A0A6A6VU77"/>
<dbReference type="PIRSF" id="PIRSF037514">
    <property type="entry name" value="Rab_ger_ger_transf_A_fun"/>
    <property type="match status" value="1"/>
</dbReference>
<dbReference type="Gene3D" id="1.10.405.10">
    <property type="entry name" value="Guanine Nucleotide Dissociation Inhibitor, domain 1"/>
    <property type="match status" value="1"/>
</dbReference>
<dbReference type="GO" id="GO:0005092">
    <property type="term" value="F:GDP-dissociation inhibitor activity"/>
    <property type="evidence" value="ECO:0007669"/>
    <property type="project" value="UniProtKB-UniRule"/>
</dbReference>
<dbReference type="GO" id="GO:0007264">
    <property type="term" value="P:small GTPase-mediated signal transduction"/>
    <property type="evidence" value="ECO:0007669"/>
    <property type="project" value="UniProtKB-UniRule"/>
</dbReference>
<keyword evidence="4" id="KW-1185">Reference proteome</keyword>
<dbReference type="Gene3D" id="3.50.50.60">
    <property type="entry name" value="FAD/NAD(P)-binding domain"/>
    <property type="match status" value="1"/>
</dbReference>
<dbReference type="InterPro" id="IPR036188">
    <property type="entry name" value="FAD/NAD-bd_sf"/>
</dbReference>
<keyword evidence="3" id="KW-0808">Transferase</keyword>
<dbReference type="OrthoDB" id="1923006at2759"/>
<evidence type="ECO:0000313" key="3">
    <source>
        <dbReference type="EMBL" id="KAF2753294.1"/>
    </source>
</evidence>
<name>A0A6A6VU77_9PEZI</name>
<dbReference type="SUPFAM" id="SSF51905">
    <property type="entry name" value="FAD/NAD(P)-binding domain"/>
    <property type="match status" value="1"/>
</dbReference>